<reference evidence="2 3" key="1">
    <citation type="submission" date="2009-08" db="EMBL/GenBank/DDBJ databases">
        <title>The Genome Sequence of Spizellomyces punctatus strain DAOM BR117.</title>
        <authorList>
            <consortium name="The Broad Institute Genome Sequencing Platform"/>
            <person name="Russ C."/>
            <person name="Cuomo C."/>
            <person name="Shea T."/>
            <person name="Young S.K."/>
            <person name="Zeng Q."/>
            <person name="Koehrsen M."/>
            <person name="Haas B."/>
            <person name="Borodovsky M."/>
            <person name="Guigo R."/>
            <person name="Alvarado L."/>
            <person name="Berlin A."/>
            <person name="Bochicchio J."/>
            <person name="Borenstein D."/>
            <person name="Chapman S."/>
            <person name="Chen Z."/>
            <person name="Engels R."/>
            <person name="Freedman E."/>
            <person name="Gellesch M."/>
            <person name="Goldberg J."/>
            <person name="Griggs A."/>
            <person name="Gujja S."/>
            <person name="Heiman D."/>
            <person name="Hepburn T."/>
            <person name="Howarth C."/>
            <person name="Jen D."/>
            <person name="Larson L."/>
            <person name="Lewis B."/>
            <person name="Mehta T."/>
            <person name="Park D."/>
            <person name="Pearson M."/>
            <person name="Roberts A."/>
            <person name="Saif S."/>
            <person name="Shenoy N."/>
            <person name="Sisk P."/>
            <person name="Stolte C."/>
            <person name="Sykes S."/>
            <person name="Thomson T."/>
            <person name="Walk T."/>
            <person name="White J."/>
            <person name="Yandava C."/>
            <person name="Burger G."/>
            <person name="Gray M.W."/>
            <person name="Holland P.W.H."/>
            <person name="King N."/>
            <person name="Lang F.B.F."/>
            <person name="Roger A.J."/>
            <person name="Ruiz-Trillo I."/>
            <person name="Lander E."/>
            <person name="Nusbaum C."/>
        </authorList>
    </citation>
    <scope>NUCLEOTIDE SEQUENCE [LARGE SCALE GENOMIC DNA]</scope>
    <source>
        <strain evidence="2 3">DAOM BR117</strain>
    </source>
</reference>
<evidence type="ECO:0000313" key="2">
    <source>
        <dbReference type="EMBL" id="KND03987.1"/>
    </source>
</evidence>
<dbReference type="eggNOG" id="ENOG502QS0S">
    <property type="taxonomic scope" value="Eukaryota"/>
</dbReference>
<dbReference type="SMART" id="SM00015">
    <property type="entry name" value="IQ"/>
    <property type="match status" value="3"/>
</dbReference>
<dbReference type="VEuPathDB" id="FungiDB:SPPG_01435"/>
<dbReference type="Gene3D" id="1.20.5.190">
    <property type="match status" value="1"/>
</dbReference>
<name>A0A0L0HSD1_SPIPD</name>
<dbReference type="PROSITE" id="PS50096">
    <property type="entry name" value="IQ"/>
    <property type="match status" value="3"/>
</dbReference>
<dbReference type="Proteomes" id="UP000053201">
    <property type="component" value="Unassembled WGS sequence"/>
</dbReference>
<feature type="region of interest" description="Disordered" evidence="1">
    <location>
        <begin position="217"/>
        <end position="246"/>
    </location>
</feature>
<dbReference type="EMBL" id="KQ257451">
    <property type="protein sequence ID" value="KND03987.1"/>
    <property type="molecule type" value="Genomic_DNA"/>
</dbReference>
<dbReference type="InterPro" id="IPR000048">
    <property type="entry name" value="IQ_motif_EF-hand-BS"/>
</dbReference>
<dbReference type="STRING" id="645134.A0A0L0HSD1"/>
<dbReference type="AlphaFoldDB" id="A0A0L0HSD1"/>
<sequence>MALSFARIWNFQCTDIVEDLFARSRDAELHRHEEYAAAVAVQKVWRGYVVRRRMQKLNTNATTIQRYWRGHLGRNFLERLVIERNRKKRMMHYYAMAVRIQKTWRGYYSRKYKFHYYQRKAYIENVKEKINTIREQLAAHCIAQRQADWEHRQATAAAILDRLAGNRHHLVGTQHVPGVYADDGGKKARLSMTAVGHATQEDVEGGKPADLEEYNMEDQVQEPEEENRSSKCHQRQSSTFRSSQARRHQLLPPLYIPEENLKDNDALRKWLREHVGLQRLKGKPMRRPVEEEQAESQSKQPQGPFLPRQKLERILRKPLRPSLRVETDFYDTSNAQKQERRRREGLKVSDKVFTVVQRVEHPHPDYFHDGDPYSMVSYGGKKGFRGHADKTHHGREFRNIVRPVALFDELANDL</sequence>
<feature type="region of interest" description="Disordered" evidence="1">
    <location>
        <begin position="281"/>
        <end position="311"/>
    </location>
</feature>
<proteinExistence type="predicted"/>
<protein>
    <recommendedName>
        <fullName evidence="4">Spermatogenesis-associated protein 17</fullName>
    </recommendedName>
</protein>
<gene>
    <name evidence="2" type="ORF">SPPG_01435</name>
</gene>
<dbReference type="OrthoDB" id="190375at2759"/>
<evidence type="ECO:0008006" key="4">
    <source>
        <dbReference type="Google" id="ProtNLM"/>
    </source>
</evidence>
<evidence type="ECO:0000256" key="1">
    <source>
        <dbReference type="SAM" id="MobiDB-lite"/>
    </source>
</evidence>
<organism evidence="2 3">
    <name type="scientific">Spizellomyces punctatus (strain DAOM BR117)</name>
    <dbReference type="NCBI Taxonomy" id="645134"/>
    <lineage>
        <taxon>Eukaryota</taxon>
        <taxon>Fungi</taxon>
        <taxon>Fungi incertae sedis</taxon>
        <taxon>Chytridiomycota</taxon>
        <taxon>Chytridiomycota incertae sedis</taxon>
        <taxon>Chytridiomycetes</taxon>
        <taxon>Spizellomycetales</taxon>
        <taxon>Spizellomycetaceae</taxon>
        <taxon>Spizellomyces</taxon>
    </lineage>
</organism>
<dbReference type="RefSeq" id="XP_016612026.1">
    <property type="nucleotide sequence ID" value="XM_016749752.1"/>
</dbReference>
<keyword evidence="3" id="KW-1185">Reference proteome</keyword>
<evidence type="ECO:0000313" key="3">
    <source>
        <dbReference type="Proteomes" id="UP000053201"/>
    </source>
</evidence>
<dbReference type="OMA" id="REYMAAF"/>
<dbReference type="CDD" id="cd23767">
    <property type="entry name" value="IQCD"/>
    <property type="match status" value="2"/>
</dbReference>
<dbReference type="Pfam" id="PF00612">
    <property type="entry name" value="IQ"/>
    <property type="match status" value="3"/>
</dbReference>
<dbReference type="GeneID" id="27685095"/>
<dbReference type="InParanoid" id="A0A0L0HSD1"/>
<accession>A0A0L0HSD1</accession>